<gene>
    <name evidence="2" type="ORF">OYC64_001043</name>
</gene>
<name>A0ABD2HGA1_PAGBO</name>
<proteinExistence type="predicted"/>
<comment type="caution">
    <text evidence="2">The sequence shown here is derived from an EMBL/GenBank/DDBJ whole genome shotgun (WGS) entry which is preliminary data.</text>
</comment>
<dbReference type="AlphaFoldDB" id="A0ABD2HGA1"/>
<accession>A0ABD2HGA1</accession>
<evidence type="ECO:0000256" key="1">
    <source>
        <dbReference type="SAM" id="Phobius"/>
    </source>
</evidence>
<feature type="transmembrane region" description="Helical" evidence="1">
    <location>
        <begin position="56"/>
        <end position="75"/>
    </location>
</feature>
<keyword evidence="1" id="KW-0472">Membrane</keyword>
<protein>
    <submittedName>
        <fullName evidence="2">Uncharacterized protein</fullName>
    </submittedName>
</protein>
<dbReference type="EMBL" id="JBIYXZ010002070">
    <property type="protein sequence ID" value="KAL3064930.1"/>
    <property type="molecule type" value="Genomic_DNA"/>
</dbReference>
<sequence length="141" mass="16500">MADHRVAFVLQTQLTMLQMLVQNLQLLYHNHQQQVDMENYMNYMLLNPPRRITRRATMATMLGGSYSLLLVYFVAEVQRHLQARHMYYSVSSGSSGVVWTDTFLEPIPCGRKTFLILTKVRVRFRLRVNVALNTPERKPLD</sequence>
<reference evidence="2 3" key="2">
    <citation type="journal article" date="2024" name="G3 (Bethesda)">
        <title>The genome of the cryopelagic Antarctic bald notothen, Trematomus borchgrevinki.</title>
        <authorList>
            <person name="Rayamajhi N."/>
            <person name="Rivera-Colon A.G."/>
            <person name="Minhas B.F."/>
            <person name="Cheng C.C."/>
            <person name="Catchen J.M."/>
        </authorList>
    </citation>
    <scope>NUCLEOTIDE SEQUENCE [LARGE SCALE GENOMIC DNA]</scope>
    <source>
        <strain evidence="2">AGRC-2024</strain>
    </source>
</reference>
<dbReference type="Proteomes" id="UP001619887">
    <property type="component" value="Unassembled WGS sequence"/>
</dbReference>
<keyword evidence="1" id="KW-0812">Transmembrane</keyword>
<evidence type="ECO:0000313" key="3">
    <source>
        <dbReference type="Proteomes" id="UP001619887"/>
    </source>
</evidence>
<reference evidence="2 3" key="1">
    <citation type="journal article" date="2022" name="G3 (Bethesda)">
        <title>Evaluating Illumina-, Nanopore-, and PacBio-based genome assembly strategies with the bald notothen, Trematomus borchgrevinki.</title>
        <authorList>
            <person name="Rayamajhi N."/>
            <person name="Cheng C.C."/>
            <person name="Catchen J.M."/>
        </authorList>
    </citation>
    <scope>NUCLEOTIDE SEQUENCE [LARGE SCALE GENOMIC DNA]</scope>
    <source>
        <strain evidence="2">AGRC-2024</strain>
    </source>
</reference>
<keyword evidence="3" id="KW-1185">Reference proteome</keyword>
<organism evidence="2 3">
    <name type="scientific">Pagothenia borchgrevinki</name>
    <name type="common">Bald rockcod</name>
    <name type="synonym">Trematomus borchgrevinki</name>
    <dbReference type="NCBI Taxonomy" id="8213"/>
    <lineage>
        <taxon>Eukaryota</taxon>
        <taxon>Metazoa</taxon>
        <taxon>Chordata</taxon>
        <taxon>Craniata</taxon>
        <taxon>Vertebrata</taxon>
        <taxon>Euteleostomi</taxon>
        <taxon>Actinopterygii</taxon>
        <taxon>Neopterygii</taxon>
        <taxon>Teleostei</taxon>
        <taxon>Neoteleostei</taxon>
        <taxon>Acanthomorphata</taxon>
        <taxon>Eupercaria</taxon>
        <taxon>Perciformes</taxon>
        <taxon>Notothenioidei</taxon>
        <taxon>Nototheniidae</taxon>
        <taxon>Pagothenia</taxon>
    </lineage>
</organism>
<evidence type="ECO:0000313" key="2">
    <source>
        <dbReference type="EMBL" id="KAL3064930.1"/>
    </source>
</evidence>
<keyword evidence="1" id="KW-1133">Transmembrane helix</keyword>